<dbReference type="CDD" id="cd07043">
    <property type="entry name" value="STAS_anti-anti-sigma_factors"/>
    <property type="match status" value="1"/>
</dbReference>
<dbReference type="Proteomes" id="UP001199319">
    <property type="component" value="Unassembled WGS sequence"/>
</dbReference>
<reference evidence="4" key="1">
    <citation type="submission" date="2021-10" db="EMBL/GenBank/DDBJ databases">
        <title>Anaerobic single-cell dispensing facilitates the cultivation of human gut bacteria.</title>
        <authorList>
            <person name="Afrizal A."/>
        </authorList>
    </citation>
    <scope>NUCLEOTIDE SEQUENCE</scope>
    <source>
        <strain evidence="4">CLA-AA-H272</strain>
    </source>
</reference>
<evidence type="ECO:0000259" key="3">
    <source>
        <dbReference type="PROSITE" id="PS50801"/>
    </source>
</evidence>
<feature type="domain" description="STAS" evidence="3">
    <location>
        <begin position="1"/>
        <end position="101"/>
    </location>
</feature>
<evidence type="ECO:0000313" key="4">
    <source>
        <dbReference type="EMBL" id="MCC2129736.1"/>
    </source>
</evidence>
<dbReference type="AlphaFoldDB" id="A0AAE3ABX3"/>
<dbReference type="PROSITE" id="PS50801">
    <property type="entry name" value="STAS"/>
    <property type="match status" value="1"/>
</dbReference>
<proteinExistence type="inferred from homology"/>
<sequence length="101" mass="11257">MEMTVRQEERCLEIALIGELDHHAAREIGGRLDRAIEAALPLRLVLDWSGVTFMDSSGIAVVMRVRQRMRDLGGAVTLRGVRPQARKVLDAAGMDRFVTVE</sequence>
<comment type="similarity">
    <text evidence="1 2">Belongs to the anti-sigma-factor antagonist family.</text>
</comment>
<dbReference type="GO" id="GO:0043856">
    <property type="term" value="F:anti-sigma factor antagonist activity"/>
    <property type="evidence" value="ECO:0007669"/>
    <property type="project" value="InterPro"/>
</dbReference>
<evidence type="ECO:0000256" key="2">
    <source>
        <dbReference type="RuleBase" id="RU003749"/>
    </source>
</evidence>
<evidence type="ECO:0000313" key="5">
    <source>
        <dbReference type="Proteomes" id="UP001199319"/>
    </source>
</evidence>
<dbReference type="Gene3D" id="3.30.750.24">
    <property type="entry name" value="STAS domain"/>
    <property type="match status" value="1"/>
</dbReference>
<accession>A0AAE3ABX3</accession>
<dbReference type="RefSeq" id="WP_302928973.1">
    <property type="nucleotide sequence ID" value="NZ_JAJEPW010000025.1"/>
</dbReference>
<dbReference type="Pfam" id="PF01740">
    <property type="entry name" value="STAS"/>
    <property type="match status" value="1"/>
</dbReference>
<organism evidence="4 5">
    <name type="scientific">Brotocaccenecus cirricatena</name>
    <dbReference type="NCBI Taxonomy" id="3064195"/>
    <lineage>
        <taxon>Bacteria</taxon>
        <taxon>Bacillati</taxon>
        <taxon>Bacillota</taxon>
        <taxon>Clostridia</taxon>
        <taxon>Eubacteriales</taxon>
        <taxon>Oscillospiraceae</taxon>
        <taxon>Brotocaccenecus</taxon>
    </lineage>
</organism>
<dbReference type="InterPro" id="IPR036513">
    <property type="entry name" value="STAS_dom_sf"/>
</dbReference>
<dbReference type="InterPro" id="IPR003658">
    <property type="entry name" value="Anti-sigma_ant"/>
</dbReference>
<protein>
    <recommendedName>
        <fullName evidence="2">Anti-sigma factor antagonist</fullName>
    </recommendedName>
</protein>
<name>A0AAE3ABX3_9FIRM</name>
<keyword evidence="5" id="KW-1185">Reference proteome</keyword>
<dbReference type="InterPro" id="IPR002645">
    <property type="entry name" value="STAS_dom"/>
</dbReference>
<dbReference type="PANTHER" id="PTHR33495:SF2">
    <property type="entry name" value="ANTI-SIGMA FACTOR ANTAGONIST TM_1081-RELATED"/>
    <property type="match status" value="1"/>
</dbReference>
<dbReference type="NCBIfam" id="TIGR00377">
    <property type="entry name" value="ant_ant_sig"/>
    <property type="match status" value="1"/>
</dbReference>
<dbReference type="SUPFAM" id="SSF52091">
    <property type="entry name" value="SpoIIaa-like"/>
    <property type="match status" value="1"/>
</dbReference>
<dbReference type="PANTHER" id="PTHR33495">
    <property type="entry name" value="ANTI-SIGMA FACTOR ANTAGONIST TM_1081-RELATED-RELATED"/>
    <property type="match status" value="1"/>
</dbReference>
<dbReference type="EMBL" id="JAJEPW010000025">
    <property type="protein sequence ID" value="MCC2129736.1"/>
    <property type="molecule type" value="Genomic_DNA"/>
</dbReference>
<comment type="caution">
    <text evidence="4">The sequence shown here is derived from an EMBL/GenBank/DDBJ whole genome shotgun (WGS) entry which is preliminary data.</text>
</comment>
<evidence type="ECO:0000256" key="1">
    <source>
        <dbReference type="ARBA" id="ARBA00009013"/>
    </source>
</evidence>
<gene>
    <name evidence="4" type="ORF">LKD37_09430</name>
</gene>